<evidence type="ECO:0000256" key="1">
    <source>
        <dbReference type="SAM" id="SignalP"/>
    </source>
</evidence>
<dbReference type="Gene3D" id="2.60.40.4070">
    <property type="match status" value="1"/>
</dbReference>
<reference evidence="3" key="1">
    <citation type="journal article" date="2015" name="Genome Announc.">
        <title>Draft Genome Sequence of Bacteroidales Strain TBC1, a Novel Isolate from a Methanogenic Wastewater Treatment System.</title>
        <authorList>
            <person name="Tourlousse D.M."/>
            <person name="Matsuura N."/>
            <person name="Sun L."/>
            <person name="Toyonaga M."/>
            <person name="Kuroda K."/>
            <person name="Ohashi A."/>
            <person name="Cruz R."/>
            <person name="Yamaguchi T."/>
            <person name="Sekiguchi Y."/>
        </authorList>
    </citation>
    <scope>NUCLEOTIDE SEQUENCE [LARGE SCALE GENOMIC DNA]</scope>
    <source>
        <strain evidence="3">TBC1</strain>
    </source>
</reference>
<dbReference type="STRING" id="1678841.TBC1_11634"/>
<dbReference type="AlphaFoldDB" id="A0A0S7C0Q6"/>
<accession>A0A0S7C0Q6</accession>
<sequence>MKKNLTRLSSALLLVLMLNGLIFAQSDITGTILYHLQDNKPIPEVVVTLLNSDNAVVATSTTDLNGSYIFPAVPFGSYSVSASSSIIPGGSNMADAQKIRHHLEGTNLLDPIEQLAADVVFPAGIGWEDYFAIIDWFMQGNPPVTNPWVFEPINVEHNGTKTNVPTMGGSSSGDVNGTFVPTTRNLVELQVSYTDKPVSENFSIEIYASDIAKASAMGLEILYPESLVEINTVSGQVNATITRTGNGKLRISWISQTGQEVQLNPGKPVIVLEGNTTEKYKGEEIRFNLGNASHFSNVDGEEIETRYSLPVLKNSGDYLGINYPNPFFTTTRIDYVIPSDGRATLSLYNMEGKLVRVIADGFMKAGMYNVSFDARELQPGIYFYSLKTDGVSPVNETKRMIISR</sequence>
<dbReference type="RefSeq" id="WP_062038389.1">
    <property type="nucleotide sequence ID" value="NZ_DF968182.1"/>
</dbReference>
<evidence type="ECO:0000313" key="3">
    <source>
        <dbReference type="EMBL" id="GAP42504.1"/>
    </source>
</evidence>
<dbReference type="InterPro" id="IPR026444">
    <property type="entry name" value="Secre_tail"/>
</dbReference>
<protein>
    <submittedName>
        <fullName evidence="3">Protein containing Por secretion system C-terminal sorting domain</fullName>
    </submittedName>
</protein>
<dbReference type="Gene3D" id="2.60.40.10">
    <property type="entry name" value="Immunoglobulins"/>
    <property type="match status" value="1"/>
</dbReference>
<dbReference type="Proteomes" id="UP000053091">
    <property type="component" value="Unassembled WGS sequence"/>
</dbReference>
<keyword evidence="4" id="KW-1185">Reference proteome</keyword>
<dbReference type="OrthoDB" id="952861at2"/>
<dbReference type="NCBIfam" id="TIGR04183">
    <property type="entry name" value="Por_Secre_tail"/>
    <property type="match status" value="1"/>
</dbReference>
<dbReference type="EMBL" id="DF968182">
    <property type="protein sequence ID" value="GAP42504.1"/>
    <property type="molecule type" value="Genomic_DNA"/>
</dbReference>
<gene>
    <name evidence="3" type="ORF">TBC1_11634</name>
</gene>
<organism evidence="3">
    <name type="scientific">Lentimicrobium saccharophilum</name>
    <dbReference type="NCBI Taxonomy" id="1678841"/>
    <lineage>
        <taxon>Bacteria</taxon>
        <taxon>Pseudomonadati</taxon>
        <taxon>Bacteroidota</taxon>
        <taxon>Bacteroidia</taxon>
        <taxon>Bacteroidales</taxon>
        <taxon>Lentimicrobiaceae</taxon>
        <taxon>Lentimicrobium</taxon>
    </lineage>
</organism>
<dbReference type="SUPFAM" id="SSF49478">
    <property type="entry name" value="Cna protein B-type domain"/>
    <property type="match status" value="1"/>
</dbReference>
<keyword evidence="1" id="KW-0732">Signal</keyword>
<dbReference type="InterPro" id="IPR013783">
    <property type="entry name" value="Ig-like_fold"/>
</dbReference>
<proteinExistence type="predicted"/>
<name>A0A0S7C0Q6_9BACT</name>
<dbReference type="Pfam" id="PF18962">
    <property type="entry name" value="Por_Secre_tail"/>
    <property type="match status" value="1"/>
</dbReference>
<evidence type="ECO:0000259" key="2">
    <source>
        <dbReference type="Pfam" id="PF18962"/>
    </source>
</evidence>
<feature type="signal peptide" evidence="1">
    <location>
        <begin position="1"/>
        <end position="24"/>
    </location>
</feature>
<dbReference type="Pfam" id="PF13620">
    <property type="entry name" value="CarboxypepD_reg"/>
    <property type="match status" value="1"/>
</dbReference>
<feature type="chain" id="PRO_5006633462" evidence="1">
    <location>
        <begin position="25"/>
        <end position="404"/>
    </location>
</feature>
<evidence type="ECO:0000313" key="4">
    <source>
        <dbReference type="Proteomes" id="UP000053091"/>
    </source>
</evidence>
<feature type="domain" description="Secretion system C-terminal sorting" evidence="2">
    <location>
        <begin position="323"/>
        <end position="392"/>
    </location>
</feature>